<evidence type="ECO:0000256" key="9">
    <source>
        <dbReference type="ARBA" id="ARBA00022692"/>
    </source>
</evidence>
<feature type="domain" description="Prepilin type IV endopeptidase peptidase" evidence="20">
    <location>
        <begin position="113"/>
        <end position="222"/>
    </location>
</feature>
<dbReference type="GO" id="GO:0032259">
    <property type="term" value="P:methylation"/>
    <property type="evidence" value="ECO:0007669"/>
    <property type="project" value="UniProtKB-KW"/>
</dbReference>
<dbReference type="AlphaFoldDB" id="A0A4R6DTW5"/>
<evidence type="ECO:0000256" key="11">
    <source>
        <dbReference type="ARBA" id="ARBA00022989"/>
    </source>
</evidence>
<dbReference type="Proteomes" id="UP000295530">
    <property type="component" value="Unassembled WGS sequence"/>
</dbReference>
<dbReference type="InterPro" id="IPR014032">
    <property type="entry name" value="Peptidase_A24A_bac"/>
</dbReference>
<dbReference type="EC" id="2.1.1.-" evidence="18"/>
<gene>
    <name evidence="22" type="ORF">EC847_1264</name>
</gene>
<dbReference type="EC" id="3.4.23.43" evidence="15 18"/>
<comment type="function">
    <text evidence="18">Plays an essential role in type IV pili and type II pseudopili formation by proteolytically removing the leader sequence from substrate proteins and subsequently monomethylating the alpha-amino group of the newly exposed N-terminal phenylalanine.</text>
</comment>
<feature type="transmembrane region" description="Helical" evidence="19">
    <location>
        <begin position="136"/>
        <end position="154"/>
    </location>
</feature>
<evidence type="ECO:0000256" key="13">
    <source>
        <dbReference type="ARBA" id="ARBA00023268"/>
    </source>
</evidence>
<dbReference type="PANTHER" id="PTHR30487">
    <property type="entry name" value="TYPE 4 PREPILIN-LIKE PROTEINS LEADER PEPTIDE-PROCESSING ENZYME"/>
    <property type="match status" value="1"/>
</dbReference>
<dbReference type="EMBL" id="SNVX01000026">
    <property type="protein sequence ID" value="TDN48557.1"/>
    <property type="molecule type" value="Genomic_DNA"/>
</dbReference>
<evidence type="ECO:0000256" key="18">
    <source>
        <dbReference type="RuleBase" id="RU003794"/>
    </source>
</evidence>
<evidence type="ECO:0000256" key="12">
    <source>
        <dbReference type="ARBA" id="ARBA00023136"/>
    </source>
</evidence>
<evidence type="ECO:0000256" key="6">
    <source>
        <dbReference type="ARBA" id="ARBA00022670"/>
    </source>
</evidence>
<proteinExistence type="inferred from homology"/>
<dbReference type="GO" id="GO:0006465">
    <property type="term" value="P:signal peptide processing"/>
    <property type="evidence" value="ECO:0007669"/>
    <property type="project" value="TreeGrafter"/>
</dbReference>
<keyword evidence="23" id="KW-1185">Reference proteome</keyword>
<evidence type="ECO:0000256" key="3">
    <source>
        <dbReference type="ARBA" id="ARBA00022475"/>
    </source>
</evidence>
<keyword evidence="12 19" id="KW-0472">Membrane</keyword>
<organism evidence="22 23">
    <name type="scientific">Scandinavium goeteborgense</name>
    <dbReference type="NCBI Taxonomy" id="1851514"/>
    <lineage>
        <taxon>Bacteria</taxon>
        <taxon>Pseudomonadati</taxon>
        <taxon>Pseudomonadota</taxon>
        <taxon>Gammaproteobacteria</taxon>
        <taxon>Enterobacterales</taxon>
        <taxon>Enterobacteriaceae</taxon>
        <taxon>Scandinavium</taxon>
    </lineage>
</organism>
<name>A0A4R6DTW5_SCAGO</name>
<dbReference type="FunFam" id="1.20.120.1220:FF:000001">
    <property type="entry name" value="Type 4 prepilin-like proteins leader peptide-processing enzyme"/>
    <property type="match status" value="1"/>
</dbReference>
<comment type="similarity">
    <text evidence="2 17">Belongs to the peptidase A24 family.</text>
</comment>
<evidence type="ECO:0000256" key="10">
    <source>
        <dbReference type="ARBA" id="ARBA00022801"/>
    </source>
</evidence>
<keyword evidence="3" id="KW-1003">Cell membrane</keyword>
<feature type="transmembrane region" description="Helical" evidence="19">
    <location>
        <begin position="193"/>
        <end position="221"/>
    </location>
</feature>
<evidence type="ECO:0000259" key="20">
    <source>
        <dbReference type="Pfam" id="PF01478"/>
    </source>
</evidence>
<comment type="subcellular location">
    <subcellularLocation>
        <location evidence="1">Cell inner membrane</location>
        <topology evidence="1">Multi-pass membrane protein</topology>
    </subcellularLocation>
    <subcellularLocation>
        <location evidence="18">Cell membrane</location>
        <topology evidence="18">Multi-pass membrane protein</topology>
    </subcellularLocation>
</comment>
<evidence type="ECO:0000313" key="22">
    <source>
        <dbReference type="EMBL" id="TDN48557.1"/>
    </source>
</evidence>
<keyword evidence="11 19" id="KW-1133">Transmembrane helix</keyword>
<dbReference type="PRINTS" id="PR00864">
    <property type="entry name" value="PREPILNPTASE"/>
</dbReference>
<evidence type="ECO:0000256" key="5">
    <source>
        <dbReference type="ARBA" id="ARBA00022603"/>
    </source>
</evidence>
<dbReference type="InterPro" id="IPR050882">
    <property type="entry name" value="Prepilin_peptidase/N-MTase"/>
</dbReference>
<dbReference type="Pfam" id="PF01478">
    <property type="entry name" value="Peptidase_A24"/>
    <property type="match status" value="1"/>
</dbReference>
<dbReference type="Pfam" id="PF06750">
    <property type="entry name" value="A24_N_bact"/>
    <property type="match status" value="1"/>
</dbReference>
<dbReference type="GO" id="GO:0005886">
    <property type="term" value="C:plasma membrane"/>
    <property type="evidence" value="ECO:0007669"/>
    <property type="project" value="UniProtKB-SubCell"/>
</dbReference>
<evidence type="ECO:0000256" key="4">
    <source>
        <dbReference type="ARBA" id="ARBA00022519"/>
    </source>
</evidence>
<evidence type="ECO:0000256" key="15">
    <source>
        <dbReference type="ARBA" id="ARBA00067082"/>
    </source>
</evidence>
<sequence>MDKAIEIILMGLLGLLTGSFMNVVVYRVPRGLKDENAPLSNIAWPGSCCPQCQHPIRYHDNVPLLSWLWLKGRCRDCHARISPRYPLTEGICGLVFALMTSLFALFPETLAICLLFWFLLASTQIDAQHCLLPDKLTLPLLWLGLLYHCFFMRIDLHDAVLGAVAGYLTLWLVYQAFRLLAGKEGMGFGDFKLLAALGAWCGWQALPGILLLSSVLALIYALGRLILNGDKQAHIAFGPWLSVAGWLSFLWQTWNG</sequence>
<evidence type="ECO:0000256" key="2">
    <source>
        <dbReference type="ARBA" id="ARBA00005801"/>
    </source>
</evidence>
<evidence type="ECO:0000313" key="23">
    <source>
        <dbReference type="Proteomes" id="UP000295530"/>
    </source>
</evidence>
<comment type="catalytic activity">
    <reaction evidence="14 18">
        <text>Typically cleaves a -Gly-|-Phe- bond to release an N-terminal, basic peptide of 5-8 residues from type IV prepilin, and then N-methylates the new N-terminal amino group, the methyl donor being S-adenosyl-L-methionine.</text>
        <dbReference type="EC" id="3.4.23.43"/>
    </reaction>
</comment>
<keyword evidence="6 18" id="KW-0645">Protease</keyword>
<accession>A0A4R6DTW5</accession>
<dbReference type="RefSeq" id="WP_133462411.1">
    <property type="nucleotide sequence ID" value="NZ_SNVX01000026.1"/>
</dbReference>
<dbReference type="OrthoDB" id="9789291at2"/>
<evidence type="ECO:0000256" key="14">
    <source>
        <dbReference type="ARBA" id="ARBA00050401"/>
    </source>
</evidence>
<dbReference type="InterPro" id="IPR010627">
    <property type="entry name" value="Prepilin_pept_A24_N"/>
</dbReference>
<keyword evidence="4" id="KW-0997">Cell inner membrane</keyword>
<dbReference type="PANTHER" id="PTHR30487:SF0">
    <property type="entry name" value="PREPILIN LEADER PEPTIDASE_N-METHYLTRANSFERASE-RELATED"/>
    <property type="match status" value="1"/>
</dbReference>
<dbReference type="GO" id="GO:0004190">
    <property type="term" value="F:aspartic-type endopeptidase activity"/>
    <property type="evidence" value="ECO:0007669"/>
    <property type="project" value="UniProtKB-EC"/>
</dbReference>
<keyword evidence="7 18" id="KW-0808">Transferase</keyword>
<feature type="transmembrane region" description="Helical" evidence="19">
    <location>
        <begin position="160"/>
        <end position="181"/>
    </location>
</feature>
<dbReference type="InterPro" id="IPR000045">
    <property type="entry name" value="Prepilin_IV_endopep_pep"/>
</dbReference>
<evidence type="ECO:0000256" key="8">
    <source>
        <dbReference type="ARBA" id="ARBA00022691"/>
    </source>
</evidence>
<evidence type="ECO:0000256" key="17">
    <source>
        <dbReference type="RuleBase" id="RU003793"/>
    </source>
</evidence>
<keyword evidence="13 18" id="KW-0511">Multifunctional enzyme</keyword>
<evidence type="ECO:0000259" key="21">
    <source>
        <dbReference type="Pfam" id="PF06750"/>
    </source>
</evidence>
<protein>
    <recommendedName>
        <fullName evidence="16 18">Prepilin leader peptidase/N-methyltransferase</fullName>
        <ecNumber evidence="18">2.1.1.-</ecNumber>
        <ecNumber evidence="15 18">3.4.23.43</ecNumber>
    </recommendedName>
</protein>
<dbReference type="GO" id="GO:0008168">
    <property type="term" value="F:methyltransferase activity"/>
    <property type="evidence" value="ECO:0007669"/>
    <property type="project" value="UniProtKB-KW"/>
</dbReference>
<evidence type="ECO:0000256" key="16">
    <source>
        <dbReference type="ARBA" id="ARBA00071870"/>
    </source>
</evidence>
<evidence type="ECO:0000256" key="7">
    <source>
        <dbReference type="ARBA" id="ARBA00022679"/>
    </source>
</evidence>
<comment type="caution">
    <text evidence="22">The sequence shown here is derived from an EMBL/GenBank/DDBJ whole genome shotgun (WGS) entry which is preliminary data.</text>
</comment>
<evidence type="ECO:0000256" key="19">
    <source>
        <dbReference type="SAM" id="Phobius"/>
    </source>
</evidence>
<feature type="transmembrane region" description="Helical" evidence="19">
    <location>
        <begin position="7"/>
        <end position="28"/>
    </location>
</feature>
<reference evidence="22 23" key="1">
    <citation type="submission" date="2019-03" db="EMBL/GenBank/DDBJ databases">
        <title>Genomic analyses of the natural microbiome of Caenorhabditis elegans.</title>
        <authorList>
            <person name="Samuel B."/>
        </authorList>
    </citation>
    <scope>NUCLEOTIDE SEQUENCE [LARGE SCALE GENOMIC DNA]</scope>
    <source>
        <strain evidence="22 23">BIGb0156</strain>
    </source>
</reference>
<keyword evidence="8" id="KW-0949">S-adenosyl-L-methionine</keyword>
<evidence type="ECO:0000256" key="1">
    <source>
        <dbReference type="ARBA" id="ARBA00004429"/>
    </source>
</evidence>
<feature type="transmembrane region" description="Helical" evidence="19">
    <location>
        <begin position="233"/>
        <end position="251"/>
    </location>
</feature>
<keyword evidence="5 18" id="KW-0489">Methyltransferase</keyword>
<feature type="transmembrane region" description="Helical" evidence="19">
    <location>
        <begin position="94"/>
        <end position="120"/>
    </location>
</feature>
<keyword evidence="10 18" id="KW-0378">Hydrolase</keyword>
<feature type="domain" description="Prepilin peptidase A24 N-terminal" evidence="21">
    <location>
        <begin position="12"/>
        <end position="100"/>
    </location>
</feature>
<dbReference type="Gene3D" id="1.20.120.1220">
    <property type="match status" value="1"/>
</dbReference>
<keyword evidence="9 18" id="KW-0812">Transmembrane</keyword>